<dbReference type="Proteomes" id="UP001583177">
    <property type="component" value="Unassembled WGS sequence"/>
</dbReference>
<proteinExistence type="predicted"/>
<dbReference type="EMBL" id="JAWRVE010000244">
    <property type="protein sequence ID" value="KAL1847377.1"/>
    <property type="molecule type" value="Genomic_DNA"/>
</dbReference>
<sequence length="355" mass="39098">MMNNILRTLPLLFLAATTAVTAQGGSLGGGDGYIDDGPQPDDLNGSNFTYPYPVKVYNFPSQRQSMQMAFMDIPPATSTNTTADAPVAVLLHGKNFCGATWNETIIQLTGVGYRVIAPDQVGWCKSTKPVGYQFTFQQLALNTNSLLKQLGIYNAIVIGHSTGGMLATRYALMYPSNTTALAMVNPLGLEDWKTKGVPYQSVDRSWATENATTYASIKTYENTTYYVGRWQPQYDVWVGMLYNVYTGSRRYEFTFNQAQTTDMIYTQPVIYEFGQLGQRTRTLLVIGDQDNTAIGKAWSPPSVQAVIGKYSVLGPAAAAMIPNSTLVQFPDLGHAPQIEEPAEFHRELLGWLLDS</sequence>
<evidence type="ECO:0000259" key="2">
    <source>
        <dbReference type="Pfam" id="PF00561"/>
    </source>
</evidence>
<dbReference type="InterPro" id="IPR029058">
    <property type="entry name" value="AB_hydrolase_fold"/>
</dbReference>
<name>A0ABR3VX82_9PEZI</name>
<dbReference type="Gene3D" id="3.40.50.1820">
    <property type="entry name" value="alpha/beta hydrolase"/>
    <property type="match status" value="1"/>
</dbReference>
<evidence type="ECO:0000313" key="4">
    <source>
        <dbReference type="Proteomes" id="UP001583177"/>
    </source>
</evidence>
<evidence type="ECO:0000256" key="1">
    <source>
        <dbReference type="SAM" id="SignalP"/>
    </source>
</evidence>
<protein>
    <recommendedName>
        <fullName evidence="2">AB hydrolase-1 domain-containing protein</fullName>
    </recommendedName>
</protein>
<dbReference type="InterPro" id="IPR050266">
    <property type="entry name" value="AB_hydrolase_sf"/>
</dbReference>
<keyword evidence="1" id="KW-0732">Signal</keyword>
<dbReference type="PANTHER" id="PTHR43798">
    <property type="entry name" value="MONOACYLGLYCEROL LIPASE"/>
    <property type="match status" value="1"/>
</dbReference>
<dbReference type="PRINTS" id="PR00412">
    <property type="entry name" value="EPOXHYDRLASE"/>
</dbReference>
<organism evidence="3 4">
    <name type="scientific">Diaporthe australafricana</name>
    <dbReference type="NCBI Taxonomy" id="127596"/>
    <lineage>
        <taxon>Eukaryota</taxon>
        <taxon>Fungi</taxon>
        <taxon>Dikarya</taxon>
        <taxon>Ascomycota</taxon>
        <taxon>Pezizomycotina</taxon>
        <taxon>Sordariomycetes</taxon>
        <taxon>Sordariomycetidae</taxon>
        <taxon>Diaporthales</taxon>
        <taxon>Diaporthaceae</taxon>
        <taxon>Diaporthe</taxon>
    </lineage>
</organism>
<dbReference type="InterPro" id="IPR000073">
    <property type="entry name" value="AB_hydrolase_1"/>
</dbReference>
<evidence type="ECO:0000313" key="3">
    <source>
        <dbReference type="EMBL" id="KAL1847377.1"/>
    </source>
</evidence>
<accession>A0ABR3VX82</accession>
<keyword evidence="4" id="KW-1185">Reference proteome</keyword>
<reference evidence="3 4" key="1">
    <citation type="journal article" date="2024" name="IMA Fungus">
        <title>IMA Genome - F19 : A genome assembly and annotation guide to empower mycologists, including annotated draft genome sequences of Ceratocystis pirilliformis, Diaporthe australafricana, Fusarium ophioides, Paecilomyces lecythidis, and Sporothrix stenoceras.</title>
        <authorList>
            <person name="Aylward J."/>
            <person name="Wilson A.M."/>
            <person name="Visagie C.M."/>
            <person name="Spraker J."/>
            <person name="Barnes I."/>
            <person name="Buitendag C."/>
            <person name="Ceriani C."/>
            <person name="Del Mar Angel L."/>
            <person name="du Plessis D."/>
            <person name="Fuchs T."/>
            <person name="Gasser K."/>
            <person name="Kramer D."/>
            <person name="Li W."/>
            <person name="Munsamy K."/>
            <person name="Piso A."/>
            <person name="Price J.L."/>
            <person name="Sonnekus B."/>
            <person name="Thomas C."/>
            <person name="van der Nest A."/>
            <person name="van Dijk A."/>
            <person name="van Heerden A."/>
            <person name="van Vuuren N."/>
            <person name="Yilmaz N."/>
            <person name="Duong T.A."/>
            <person name="van der Merwe N.A."/>
            <person name="Wingfield M.J."/>
            <person name="Wingfield B.D."/>
        </authorList>
    </citation>
    <scope>NUCLEOTIDE SEQUENCE [LARGE SCALE GENOMIC DNA]</scope>
    <source>
        <strain evidence="3 4">CMW 18300</strain>
    </source>
</reference>
<comment type="caution">
    <text evidence="3">The sequence shown here is derived from an EMBL/GenBank/DDBJ whole genome shotgun (WGS) entry which is preliminary data.</text>
</comment>
<feature type="chain" id="PRO_5046774142" description="AB hydrolase-1 domain-containing protein" evidence="1">
    <location>
        <begin position="23"/>
        <end position="355"/>
    </location>
</feature>
<feature type="domain" description="AB hydrolase-1" evidence="2">
    <location>
        <begin position="89"/>
        <end position="341"/>
    </location>
</feature>
<dbReference type="PRINTS" id="PR00111">
    <property type="entry name" value="ABHYDROLASE"/>
</dbReference>
<dbReference type="InterPro" id="IPR000639">
    <property type="entry name" value="Epox_hydrolase-like"/>
</dbReference>
<gene>
    <name evidence="3" type="ORF">Daus18300_013962</name>
</gene>
<dbReference type="PANTHER" id="PTHR43798:SF33">
    <property type="entry name" value="HYDROLASE, PUTATIVE (AFU_ORTHOLOGUE AFUA_2G14860)-RELATED"/>
    <property type="match status" value="1"/>
</dbReference>
<feature type="signal peptide" evidence="1">
    <location>
        <begin position="1"/>
        <end position="22"/>
    </location>
</feature>
<dbReference type="Pfam" id="PF00561">
    <property type="entry name" value="Abhydrolase_1"/>
    <property type="match status" value="1"/>
</dbReference>
<dbReference type="SUPFAM" id="SSF53474">
    <property type="entry name" value="alpha/beta-Hydrolases"/>
    <property type="match status" value="1"/>
</dbReference>